<evidence type="ECO:0000259" key="1">
    <source>
        <dbReference type="Pfam" id="PF00188"/>
    </source>
</evidence>
<organism evidence="2 3">
    <name type="scientific">Marivirga sericea</name>
    <dbReference type="NCBI Taxonomy" id="1028"/>
    <lineage>
        <taxon>Bacteria</taxon>
        <taxon>Pseudomonadati</taxon>
        <taxon>Bacteroidota</taxon>
        <taxon>Cytophagia</taxon>
        <taxon>Cytophagales</taxon>
        <taxon>Marivirgaceae</taxon>
        <taxon>Marivirga</taxon>
    </lineage>
</organism>
<dbReference type="SUPFAM" id="SSF55797">
    <property type="entry name" value="PR-1-like"/>
    <property type="match status" value="1"/>
</dbReference>
<feature type="domain" description="SCP" evidence="1">
    <location>
        <begin position="53"/>
        <end position="168"/>
    </location>
</feature>
<dbReference type="PANTHER" id="PTHR31157">
    <property type="entry name" value="SCP DOMAIN-CONTAINING PROTEIN"/>
    <property type="match status" value="1"/>
</dbReference>
<dbReference type="InterPro" id="IPR014044">
    <property type="entry name" value="CAP_dom"/>
</dbReference>
<dbReference type="STRING" id="1028.SAMN05661096_03838"/>
<dbReference type="PANTHER" id="PTHR31157:SF1">
    <property type="entry name" value="SCP DOMAIN-CONTAINING PROTEIN"/>
    <property type="match status" value="1"/>
</dbReference>
<name>A0A1X7LDX5_9BACT</name>
<accession>A0A1X7LDX5</accession>
<dbReference type="PROSITE" id="PS51257">
    <property type="entry name" value="PROKAR_LIPOPROTEIN"/>
    <property type="match status" value="1"/>
</dbReference>
<dbReference type="Proteomes" id="UP000193804">
    <property type="component" value="Unassembled WGS sequence"/>
</dbReference>
<evidence type="ECO:0000313" key="3">
    <source>
        <dbReference type="Proteomes" id="UP000193804"/>
    </source>
</evidence>
<evidence type="ECO:0000313" key="2">
    <source>
        <dbReference type="EMBL" id="SMG51900.1"/>
    </source>
</evidence>
<gene>
    <name evidence="2" type="ORF">SAMN05661096_03838</name>
</gene>
<proteinExistence type="predicted"/>
<dbReference type="EMBL" id="FXAW01000010">
    <property type="protein sequence ID" value="SMG51900.1"/>
    <property type="molecule type" value="Genomic_DNA"/>
</dbReference>
<dbReference type="RefSeq" id="WP_085518959.1">
    <property type="nucleotide sequence ID" value="NZ_FXAW01000010.1"/>
</dbReference>
<dbReference type="AlphaFoldDB" id="A0A1X7LDX5"/>
<dbReference type="OrthoDB" id="982527at2"/>
<dbReference type="Pfam" id="PF00188">
    <property type="entry name" value="CAP"/>
    <property type="match status" value="1"/>
</dbReference>
<keyword evidence="3" id="KW-1185">Reference proteome</keyword>
<dbReference type="InterPro" id="IPR035940">
    <property type="entry name" value="CAP_sf"/>
</dbReference>
<reference evidence="3" key="1">
    <citation type="submission" date="2017-04" db="EMBL/GenBank/DDBJ databases">
        <authorList>
            <person name="Varghese N."/>
            <person name="Submissions S."/>
        </authorList>
    </citation>
    <scope>NUCLEOTIDE SEQUENCE [LARGE SCALE GENOMIC DNA]</scope>
    <source>
        <strain evidence="3">DSM 4125</strain>
    </source>
</reference>
<dbReference type="Gene3D" id="3.40.33.10">
    <property type="entry name" value="CAP"/>
    <property type="match status" value="1"/>
</dbReference>
<dbReference type="CDD" id="cd05379">
    <property type="entry name" value="CAP_bacterial"/>
    <property type="match status" value="1"/>
</dbReference>
<sequence>MFQSIRNTHLAFTSGLLFFTIVLFSCSSDENNLDPDIDSSIEVNLDINAIMKMINDERANGTDCGSKENSPVEKLLWSDDLAEAALAHSNDMQINDYFSHTSEDGRKFQDRVRETNFSGTAIGENIAIGYSTESAVIQGWMESDGHCNNIMKSNANVIGVARSDEGAYWTMILGSE</sequence>
<protein>
    <submittedName>
        <fullName evidence="2">Cysteine-rich secretory protein family protein</fullName>
    </submittedName>
</protein>